<organism evidence="2 3">
    <name type="scientific">Marasmiellus scandens</name>
    <dbReference type="NCBI Taxonomy" id="2682957"/>
    <lineage>
        <taxon>Eukaryota</taxon>
        <taxon>Fungi</taxon>
        <taxon>Dikarya</taxon>
        <taxon>Basidiomycota</taxon>
        <taxon>Agaricomycotina</taxon>
        <taxon>Agaricomycetes</taxon>
        <taxon>Agaricomycetidae</taxon>
        <taxon>Agaricales</taxon>
        <taxon>Marasmiineae</taxon>
        <taxon>Omphalotaceae</taxon>
        <taxon>Marasmiellus</taxon>
    </lineage>
</organism>
<comment type="caution">
    <text evidence="2">The sequence shown here is derived from an EMBL/GenBank/DDBJ whole genome shotgun (WGS) entry which is preliminary data.</text>
</comment>
<keyword evidence="3" id="KW-1185">Reference proteome</keyword>
<gene>
    <name evidence="2" type="ORF">VKT23_016975</name>
</gene>
<proteinExistence type="predicted"/>
<dbReference type="Proteomes" id="UP001498398">
    <property type="component" value="Unassembled WGS sequence"/>
</dbReference>
<dbReference type="EMBL" id="JBANRG010000067">
    <property type="protein sequence ID" value="KAK7440627.1"/>
    <property type="molecule type" value="Genomic_DNA"/>
</dbReference>
<name>A0ABR1ITG1_9AGAR</name>
<reference evidence="2 3" key="1">
    <citation type="submission" date="2024-01" db="EMBL/GenBank/DDBJ databases">
        <title>A draft genome for the cacao thread blight pathogen Marasmiellus scandens.</title>
        <authorList>
            <person name="Baruah I.K."/>
            <person name="Leung J."/>
            <person name="Bukari Y."/>
            <person name="Amoako-Attah I."/>
            <person name="Meinhardt L.W."/>
            <person name="Bailey B.A."/>
            <person name="Cohen S.P."/>
        </authorList>
    </citation>
    <scope>NUCLEOTIDE SEQUENCE [LARGE SCALE GENOMIC DNA]</scope>
    <source>
        <strain evidence="2 3">GH-19</strain>
    </source>
</reference>
<sequence length="73" mass="8046">TRRILKIVFEDFTEDTEVTSIAGRIRGVVSVLEVVRLVTSEMLAKARSRGYVAAQPEENCSADSEEAPTCQSE</sequence>
<protein>
    <submittedName>
        <fullName evidence="2">Uncharacterized protein</fullName>
    </submittedName>
</protein>
<accession>A0ABR1ITG1</accession>
<evidence type="ECO:0000313" key="3">
    <source>
        <dbReference type="Proteomes" id="UP001498398"/>
    </source>
</evidence>
<evidence type="ECO:0000313" key="2">
    <source>
        <dbReference type="EMBL" id="KAK7440627.1"/>
    </source>
</evidence>
<feature type="region of interest" description="Disordered" evidence="1">
    <location>
        <begin position="54"/>
        <end position="73"/>
    </location>
</feature>
<evidence type="ECO:0000256" key="1">
    <source>
        <dbReference type="SAM" id="MobiDB-lite"/>
    </source>
</evidence>
<feature type="non-terminal residue" evidence="2">
    <location>
        <position position="1"/>
    </location>
</feature>